<dbReference type="KEGG" id="prel:PRELSG_0208800"/>
<evidence type="ECO:0000313" key="2">
    <source>
        <dbReference type="Proteomes" id="UP000220158"/>
    </source>
</evidence>
<reference evidence="1 2" key="1">
    <citation type="submission" date="2015-04" db="EMBL/GenBank/DDBJ databases">
        <authorList>
            <consortium name="Pathogen Informatics"/>
        </authorList>
    </citation>
    <scope>NUCLEOTIDE SEQUENCE [LARGE SCALE GENOMIC DNA]</scope>
    <source>
        <strain evidence="1 2">SGS1</strain>
    </source>
</reference>
<keyword evidence="2" id="KW-1185">Reference proteome</keyword>
<dbReference type="OMA" id="MNQSEMN"/>
<gene>
    <name evidence="1" type="ORF">PRELSG_0208800</name>
</gene>
<dbReference type="VEuPathDB" id="PlasmoDB:PRELSG_0208800"/>
<dbReference type="Proteomes" id="UP000220158">
    <property type="component" value="Chromosome 2"/>
</dbReference>
<dbReference type="RefSeq" id="XP_028535550.1">
    <property type="nucleotide sequence ID" value="XM_028679874.1"/>
</dbReference>
<dbReference type="GeneID" id="39734507"/>
<protein>
    <submittedName>
        <fullName evidence="1">Uncharacterized protein</fullName>
    </submittedName>
</protein>
<dbReference type="AlphaFoldDB" id="A0A1J1HCN5"/>
<dbReference type="EMBL" id="LN835297">
    <property type="protein sequence ID" value="CRH03063.1"/>
    <property type="molecule type" value="Genomic_DNA"/>
</dbReference>
<dbReference type="OrthoDB" id="691673at2759"/>
<organism evidence="1 2">
    <name type="scientific">Plasmodium relictum</name>
    <dbReference type="NCBI Taxonomy" id="85471"/>
    <lineage>
        <taxon>Eukaryota</taxon>
        <taxon>Sar</taxon>
        <taxon>Alveolata</taxon>
        <taxon>Apicomplexa</taxon>
        <taxon>Aconoidasida</taxon>
        <taxon>Haemosporida</taxon>
        <taxon>Plasmodiidae</taxon>
        <taxon>Plasmodium</taxon>
        <taxon>Plasmodium (Haemamoeba)</taxon>
    </lineage>
</organism>
<proteinExistence type="predicted"/>
<accession>A0A1J1HCN5</accession>
<name>A0A1J1HCN5_PLARL</name>
<evidence type="ECO:0000313" key="1">
    <source>
        <dbReference type="EMBL" id="CRH03063.1"/>
    </source>
</evidence>
<sequence>MKNLLIKKSSQNLIIFSKCLNPSRYNILIKHFNTSNSINNENKKLNDNLDCNSKQIIEKYKNLIRTKNTEKIEQPKYEINQNDECKKIYNESFYIKKKGDDEKINSVNNENTSKSVTLDKSNEKLIPGKDEKYVILKKQITKEFIHKVFLPHVESQIIYHIKTYTPDQIVNIFHIYSYLYYFDKKKEMIEQLLQYLEYRLDCFSIQNVVLILEPLYILNKINNLYIYRLIINYLDKIKEKINIYNYIGISRVFTKILIDIYCEENMNKKFFLTDLFQYLKQRKFRKKIPFDQRSISHRDFIINFMNEVIEKIDSQLHLLSAIELTDLLSVVSNYSYKNNYSKYNIEDDKISINENNSNNSDNILLNKTLKIYNLSQNNAYLFKENIVFFIIIKEMVKKYDELTTLHKIMNFYNLSKLCIYDENFINLIEKDLNNYHYINNIHHKYLSLLVWCLFKFKILDKYIDRLIPIIKQNIYNFNAKGFSRLCHSIFYEKEILYKIANNLVKKIDVMNINEFLCYFYSVVLLDLLPFYVPSFDDDNKKIQNSDNNSFTYPQNESEVLEKSKSENITNHLSLLNKNEILHKCLSFISNNKKDIGKDEITKIVLLLKKKKHEKYLYVLNMLPEEWKPFIHLIN</sequence>